<dbReference type="Gene3D" id="1.20.1250.20">
    <property type="entry name" value="MFS general substrate transporter like domains"/>
    <property type="match status" value="1"/>
</dbReference>
<feature type="transmembrane region" description="Helical" evidence="6">
    <location>
        <begin position="94"/>
        <end position="115"/>
    </location>
</feature>
<organism evidence="8 9">
    <name type="scientific">Mizuhopecten yessoensis</name>
    <name type="common">Japanese scallop</name>
    <name type="synonym">Patinopecten yessoensis</name>
    <dbReference type="NCBI Taxonomy" id="6573"/>
    <lineage>
        <taxon>Eukaryota</taxon>
        <taxon>Metazoa</taxon>
        <taxon>Spiralia</taxon>
        <taxon>Lophotrochozoa</taxon>
        <taxon>Mollusca</taxon>
        <taxon>Bivalvia</taxon>
        <taxon>Autobranchia</taxon>
        <taxon>Pteriomorphia</taxon>
        <taxon>Pectinida</taxon>
        <taxon>Pectinoidea</taxon>
        <taxon>Pectinidae</taxon>
        <taxon>Mizuhopecten</taxon>
    </lineage>
</organism>
<proteinExistence type="predicted"/>
<evidence type="ECO:0000256" key="3">
    <source>
        <dbReference type="ARBA" id="ARBA00022989"/>
    </source>
</evidence>
<dbReference type="CDD" id="cd17331">
    <property type="entry name" value="MFS_SLC22A18"/>
    <property type="match status" value="1"/>
</dbReference>
<dbReference type="Pfam" id="PF07690">
    <property type="entry name" value="MFS_1"/>
    <property type="match status" value="1"/>
</dbReference>
<dbReference type="GO" id="GO:0016020">
    <property type="term" value="C:membrane"/>
    <property type="evidence" value="ECO:0007669"/>
    <property type="project" value="UniProtKB-SubCell"/>
</dbReference>
<dbReference type="InterPro" id="IPR001958">
    <property type="entry name" value="Tet-R_TetA/multi-R_MdtG-like"/>
</dbReference>
<feature type="transmembrane region" description="Helical" evidence="6">
    <location>
        <begin position="127"/>
        <end position="145"/>
    </location>
</feature>
<protein>
    <submittedName>
        <fullName evidence="8">Solute carrier family 22 member 18</fullName>
    </submittedName>
</protein>
<dbReference type="GO" id="GO:0005635">
    <property type="term" value="C:nuclear envelope"/>
    <property type="evidence" value="ECO:0007669"/>
    <property type="project" value="TreeGrafter"/>
</dbReference>
<feature type="transmembrane region" description="Helical" evidence="6">
    <location>
        <begin position="262"/>
        <end position="285"/>
    </location>
</feature>
<dbReference type="InterPro" id="IPR020846">
    <property type="entry name" value="MFS_dom"/>
</dbReference>
<name>A0A210PQZ4_MIZYE</name>
<dbReference type="SUPFAM" id="SSF103473">
    <property type="entry name" value="MFS general substrate transporter"/>
    <property type="match status" value="1"/>
</dbReference>
<comment type="subcellular location">
    <subcellularLocation>
        <location evidence="1">Membrane</location>
        <topology evidence="1">Multi-pass membrane protein</topology>
    </subcellularLocation>
</comment>
<dbReference type="PRINTS" id="PR01035">
    <property type="entry name" value="TCRTETA"/>
</dbReference>
<evidence type="ECO:0000256" key="4">
    <source>
        <dbReference type="ARBA" id="ARBA00023136"/>
    </source>
</evidence>
<keyword evidence="9" id="KW-1185">Reference proteome</keyword>
<gene>
    <name evidence="8" type="ORF">KP79_PYT23676</name>
</gene>
<dbReference type="PANTHER" id="PTHR24002:SF3">
    <property type="entry name" value="SOLUTE CARRIER FAMILY 22 MEMBER 18"/>
    <property type="match status" value="1"/>
</dbReference>
<feature type="transmembrane region" description="Helical" evidence="6">
    <location>
        <begin position="305"/>
        <end position="323"/>
    </location>
</feature>
<dbReference type="OrthoDB" id="440553at2759"/>
<evidence type="ECO:0000313" key="9">
    <source>
        <dbReference type="Proteomes" id="UP000242188"/>
    </source>
</evidence>
<evidence type="ECO:0000256" key="5">
    <source>
        <dbReference type="SAM" id="MobiDB-lite"/>
    </source>
</evidence>
<dbReference type="PANTHER" id="PTHR24002">
    <property type="entry name" value="SOLUTE CARRIER FAMILY 22 MEMBER 18"/>
    <property type="match status" value="1"/>
</dbReference>
<keyword evidence="4 6" id="KW-0472">Membrane</keyword>
<reference evidence="8 9" key="1">
    <citation type="journal article" date="2017" name="Nat. Ecol. Evol.">
        <title>Scallop genome provides insights into evolution of bilaterian karyotype and development.</title>
        <authorList>
            <person name="Wang S."/>
            <person name="Zhang J."/>
            <person name="Jiao W."/>
            <person name="Li J."/>
            <person name="Xun X."/>
            <person name="Sun Y."/>
            <person name="Guo X."/>
            <person name="Huan P."/>
            <person name="Dong B."/>
            <person name="Zhang L."/>
            <person name="Hu X."/>
            <person name="Sun X."/>
            <person name="Wang J."/>
            <person name="Zhao C."/>
            <person name="Wang Y."/>
            <person name="Wang D."/>
            <person name="Huang X."/>
            <person name="Wang R."/>
            <person name="Lv J."/>
            <person name="Li Y."/>
            <person name="Zhang Z."/>
            <person name="Liu B."/>
            <person name="Lu W."/>
            <person name="Hui Y."/>
            <person name="Liang J."/>
            <person name="Zhou Z."/>
            <person name="Hou R."/>
            <person name="Li X."/>
            <person name="Liu Y."/>
            <person name="Li H."/>
            <person name="Ning X."/>
            <person name="Lin Y."/>
            <person name="Zhao L."/>
            <person name="Xing Q."/>
            <person name="Dou J."/>
            <person name="Li Y."/>
            <person name="Mao J."/>
            <person name="Guo H."/>
            <person name="Dou H."/>
            <person name="Li T."/>
            <person name="Mu C."/>
            <person name="Jiang W."/>
            <person name="Fu Q."/>
            <person name="Fu X."/>
            <person name="Miao Y."/>
            <person name="Liu J."/>
            <person name="Yu Q."/>
            <person name="Li R."/>
            <person name="Liao H."/>
            <person name="Li X."/>
            <person name="Kong Y."/>
            <person name="Jiang Z."/>
            <person name="Chourrout D."/>
            <person name="Li R."/>
            <person name="Bao Z."/>
        </authorList>
    </citation>
    <scope>NUCLEOTIDE SEQUENCE [LARGE SCALE GENOMIC DNA]</scope>
    <source>
        <strain evidence="8 9">PY_sf001</strain>
    </source>
</reference>
<feature type="transmembrane region" description="Helical" evidence="6">
    <location>
        <begin position="183"/>
        <end position="202"/>
    </location>
</feature>
<dbReference type="AlphaFoldDB" id="A0A210PQZ4"/>
<dbReference type="Proteomes" id="UP000242188">
    <property type="component" value="Unassembled WGS sequence"/>
</dbReference>
<keyword evidence="3 6" id="KW-1133">Transmembrane helix</keyword>
<evidence type="ECO:0000256" key="6">
    <source>
        <dbReference type="SAM" id="Phobius"/>
    </source>
</evidence>
<feature type="region of interest" description="Disordered" evidence="5">
    <location>
        <begin position="1"/>
        <end position="33"/>
    </location>
</feature>
<feature type="domain" description="Major facilitator superfamily (MFS) profile" evidence="7">
    <location>
        <begin position="61"/>
        <end position="382"/>
    </location>
</feature>
<evidence type="ECO:0000313" key="8">
    <source>
        <dbReference type="EMBL" id="OWF38856.1"/>
    </source>
</evidence>
<feature type="transmembrane region" description="Helical" evidence="6">
    <location>
        <begin position="335"/>
        <end position="353"/>
    </location>
</feature>
<dbReference type="GO" id="GO:0022857">
    <property type="term" value="F:transmembrane transporter activity"/>
    <property type="evidence" value="ECO:0007669"/>
    <property type="project" value="InterPro"/>
</dbReference>
<keyword evidence="2 6" id="KW-0812">Transmembrane</keyword>
<evidence type="ECO:0000259" key="7">
    <source>
        <dbReference type="PROSITE" id="PS50850"/>
    </source>
</evidence>
<dbReference type="EMBL" id="NEDP02005553">
    <property type="protein sequence ID" value="OWF38856.1"/>
    <property type="molecule type" value="Genomic_DNA"/>
</dbReference>
<sequence>MATYDLRSRKLQQQNTDRADMKESSSNKTDTSKLSFADEEDKPMMSKSADIKIFGRSFNSTIVATHVNIFLYATCFWIQTGALPYLTKKLGVDMVVFGYLQTTFAIVQLAGGPLFGRFGDLFGGRAAMMLAFASASATYLFLGLADSFPLLFISRLPSVFMHAMQAGQMIVTDIGDKQQRAGSLGMLGLSYGLGMVVGPFIGGLISKYSSEQTAAFAAFTGSVLSILVAYFFIPKTTKKVTVTSTIEEKSSSVFDFKKIAKLVMAPGALFLLTIRAAAGIPIGVFQSMFSVVALETFKLPPEQNGYILSYIGVLTMIVQGLGVSILTKKYSETSILKWSSFSLIFSYLALAFVTDVQQLCIVIAPLVMGLASSNIVISSALK</sequence>
<evidence type="ECO:0000256" key="1">
    <source>
        <dbReference type="ARBA" id="ARBA00004141"/>
    </source>
</evidence>
<dbReference type="InterPro" id="IPR036259">
    <property type="entry name" value="MFS_trans_sf"/>
</dbReference>
<comment type="caution">
    <text evidence="8">The sequence shown here is derived from an EMBL/GenBank/DDBJ whole genome shotgun (WGS) entry which is preliminary data.</text>
</comment>
<dbReference type="PROSITE" id="PS50850">
    <property type="entry name" value="MFS"/>
    <property type="match status" value="1"/>
</dbReference>
<accession>A0A210PQZ4</accession>
<feature type="transmembrane region" description="Helical" evidence="6">
    <location>
        <begin position="359"/>
        <end position="381"/>
    </location>
</feature>
<evidence type="ECO:0000256" key="2">
    <source>
        <dbReference type="ARBA" id="ARBA00022692"/>
    </source>
</evidence>
<dbReference type="InterPro" id="IPR011701">
    <property type="entry name" value="MFS"/>
</dbReference>
<feature type="transmembrane region" description="Helical" evidence="6">
    <location>
        <begin position="214"/>
        <end position="233"/>
    </location>
</feature>